<dbReference type="AlphaFoldDB" id="A0A7N0THW6"/>
<evidence type="ECO:0000256" key="1">
    <source>
        <dbReference type="ARBA" id="ARBA00023013"/>
    </source>
</evidence>
<organism evidence="4 5">
    <name type="scientific">Kalanchoe fedtschenkoi</name>
    <name type="common">Lavender scallops</name>
    <name type="synonym">South American air plant</name>
    <dbReference type="NCBI Taxonomy" id="63787"/>
    <lineage>
        <taxon>Eukaryota</taxon>
        <taxon>Viridiplantae</taxon>
        <taxon>Streptophyta</taxon>
        <taxon>Embryophyta</taxon>
        <taxon>Tracheophyta</taxon>
        <taxon>Spermatophyta</taxon>
        <taxon>Magnoliopsida</taxon>
        <taxon>eudicotyledons</taxon>
        <taxon>Gunneridae</taxon>
        <taxon>Pentapetalae</taxon>
        <taxon>Saxifragales</taxon>
        <taxon>Crassulaceae</taxon>
        <taxon>Kalanchoe</taxon>
    </lineage>
</organism>
<feature type="compositionally biased region" description="Basic residues" evidence="3">
    <location>
        <begin position="1"/>
        <end position="20"/>
    </location>
</feature>
<dbReference type="EnsemblPlants" id="Kaladp0037s0274.1.v1.1">
    <property type="protein sequence ID" value="Kaladp0037s0274.1.v1.1.CDS.1"/>
    <property type="gene ID" value="Kaladp0037s0274.v1.1"/>
</dbReference>
<feature type="compositionally biased region" description="Basic and acidic residues" evidence="3">
    <location>
        <begin position="42"/>
        <end position="55"/>
    </location>
</feature>
<reference evidence="4" key="1">
    <citation type="submission" date="2021-01" db="UniProtKB">
        <authorList>
            <consortium name="EnsemblPlants"/>
        </authorList>
    </citation>
    <scope>IDENTIFICATION</scope>
</reference>
<protein>
    <submittedName>
        <fullName evidence="4">Uncharacterized protein</fullName>
    </submittedName>
</protein>
<keyword evidence="2" id="KW-0131">Cell cycle</keyword>
<proteinExistence type="predicted"/>
<evidence type="ECO:0000256" key="3">
    <source>
        <dbReference type="SAM" id="MobiDB-lite"/>
    </source>
</evidence>
<evidence type="ECO:0000256" key="2">
    <source>
        <dbReference type="ARBA" id="ARBA00023306"/>
    </source>
</evidence>
<keyword evidence="5" id="KW-1185">Reference proteome</keyword>
<dbReference type="PANTHER" id="PTHR33142:SF28">
    <property type="entry name" value="CYCLIN-DEPENDENT PROTEIN KINASE INHIBITOR SMR13"/>
    <property type="match status" value="1"/>
</dbReference>
<feature type="region of interest" description="Disordered" evidence="3">
    <location>
        <begin position="1"/>
        <end position="103"/>
    </location>
</feature>
<dbReference type="PANTHER" id="PTHR33142">
    <property type="entry name" value="CYCLIN-DEPENDENT PROTEIN KINASE INHIBITOR SMR13"/>
    <property type="match status" value="1"/>
</dbReference>
<keyword evidence="1" id="KW-0649">Protein kinase inhibitor</keyword>
<dbReference type="InterPro" id="IPR040389">
    <property type="entry name" value="SMR"/>
</dbReference>
<evidence type="ECO:0000313" key="4">
    <source>
        <dbReference type="EnsemblPlants" id="Kaladp0037s0274.1.v1.1.CDS.1"/>
    </source>
</evidence>
<accession>A0A7N0THW6</accession>
<dbReference type="GO" id="GO:0005634">
    <property type="term" value="C:nucleus"/>
    <property type="evidence" value="ECO:0007669"/>
    <property type="project" value="TreeGrafter"/>
</dbReference>
<dbReference type="GO" id="GO:0032875">
    <property type="term" value="P:regulation of DNA endoreduplication"/>
    <property type="evidence" value="ECO:0007669"/>
    <property type="project" value="InterPro"/>
</dbReference>
<name>A0A7N0THW6_KALFE</name>
<sequence length="133" mass="14626">MITRSRTKVKASRPAPHRQRPGTQASQSGRVASTSTPFADADGDKHDNRKSKDNIEAADAGEESDSSSRPWLTPKGKRFRIPEIESCPAAPKKMRTSPPRKLKRSAPIAFFSPPELEFLLFLGVPSEKNISVV</sequence>
<feature type="compositionally biased region" description="Basic residues" evidence="3">
    <location>
        <begin position="92"/>
        <end position="103"/>
    </location>
</feature>
<dbReference type="Gramene" id="Kaladp0037s0274.1.v1.1">
    <property type="protein sequence ID" value="Kaladp0037s0274.1.v1.1.CDS.1"/>
    <property type="gene ID" value="Kaladp0037s0274.v1.1"/>
</dbReference>
<feature type="compositionally biased region" description="Polar residues" evidence="3">
    <location>
        <begin position="21"/>
        <end position="37"/>
    </location>
</feature>
<dbReference type="Proteomes" id="UP000594263">
    <property type="component" value="Unplaced"/>
</dbReference>
<evidence type="ECO:0000313" key="5">
    <source>
        <dbReference type="Proteomes" id="UP000594263"/>
    </source>
</evidence>
<dbReference type="GO" id="GO:0004860">
    <property type="term" value="F:protein kinase inhibitor activity"/>
    <property type="evidence" value="ECO:0007669"/>
    <property type="project" value="UniProtKB-KW"/>
</dbReference>